<dbReference type="GO" id="GO:0006085">
    <property type="term" value="P:acetyl-CoA biosynthetic process"/>
    <property type="evidence" value="ECO:0007669"/>
    <property type="project" value="UniProtKB-UniRule"/>
</dbReference>
<keyword evidence="5" id="KW-0460">Magnesium</keyword>
<comment type="cofactor">
    <cofactor evidence="5">
        <name>Mg(2+)</name>
        <dbReference type="ChEBI" id="CHEBI:18420"/>
    </cofactor>
</comment>
<protein>
    <recommendedName>
        <fullName evidence="5">Probable acetate kinase</fullName>
        <ecNumber evidence="5">2.7.2.1</ecNumber>
    </recommendedName>
    <alternativeName>
        <fullName evidence="5">Acetokinase</fullName>
    </alternativeName>
</protein>
<dbReference type="AlphaFoldDB" id="A0A317X1F7"/>
<dbReference type="GO" id="GO:0006083">
    <property type="term" value="P:acetate metabolic process"/>
    <property type="evidence" value="ECO:0007669"/>
    <property type="project" value="TreeGrafter"/>
</dbReference>
<dbReference type="EMBL" id="MSFL01000001">
    <property type="protein sequence ID" value="PWY92474.1"/>
    <property type="molecule type" value="Genomic_DNA"/>
</dbReference>
<feature type="binding site" evidence="5">
    <location>
        <position position="10"/>
    </location>
    <ligand>
        <name>Mg(2+)</name>
        <dbReference type="ChEBI" id="CHEBI:18420"/>
    </ligand>
</feature>
<dbReference type="InterPro" id="IPR004372">
    <property type="entry name" value="Ac/propionate_kinase"/>
</dbReference>
<comment type="caution">
    <text evidence="5">Lacks conserved residue(s) required for the propagation of feature annotation.</text>
</comment>
<dbReference type="Proteomes" id="UP000247233">
    <property type="component" value="Unassembled WGS sequence"/>
</dbReference>
<evidence type="ECO:0000313" key="6">
    <source>
        <dbReference type="EMBL" id="PWY92474.1"/>
    </source>
</evidence>
<feature type="binding site" evidence="5">
    <location>
        <begin position="213"/>
        <end position="217"/>
    </location>
    <ligand>
        <name>ATP</name>
        <dbReference type="ChEBI" id="CHEBI:30616"/>
    </ligand>
</feature>
<reference evidence="6 7" key="1">
    <citation type="submission" date="2016-12" db="EMBL/GenBank/DDBJ databases">
        <title>The genomes of Aspergillus section Nigri reveals drivers in fungal speciation.</title>
        <authorList>
            <consortium name="DOE Joint Genome Institute"/>
            <person name="Vesth T.C."/>
            <person name="Nybo J."/>
            <person name="Theobald S."/>
            <person name="Brandl J."/>
            <person name="Frisvad J.C."/>
            <person name="Nielsen K.F."/>
            <person name="Lyhne E.K."/>
            <person name="Kogle M.E."/>
            <person name="Kuo A."/>
            <person name="Riley R."/>
            <person name="Clum A."/>
            <person name="Nolan M."/>
            <person name="Lipzen A."/>
            <person name="Salamov A."/>
            <person name="Henrissat B."/>
            <person name="Wiebenga A."/>
            <person name="De Vries R.P."/>
            <person name="Grigoriev I.V."/>
            <person name="Mortensen U.H."/>
            <person name="Andersen M.R."/>
            <person name="Baker S.E."/>
        </authorList>
    </citation>
    <scope>NUCLEOTIDE SEQUENCE [LARGE SCALE GENOMIC DNA]</scope>
    <source>
        <strain evidence="6 7">CBS 117.55</strain>
    </source>
</reference>
<feature type="binding site" evidence="5">
    <location>
        <position position="97"/>
    </location>
    <ligand>
        <name>substrate</name>
    </ligand>
</feature>
<feature type="binding site" evidence="5">
    <location>
        <position position="17"/>
    </location>
    <ligand>
        <name>ATP</name>
        <dbReference type="ChEBI" id="CHEBI:30616"/>
    </ligand>
</feature>
<dbReference type="PANTHER" id="PTHR21060">
    <property type="entry name" value="ACETATE KINASE"/>
    <property type="match status" value="1"/>
</dbReference>
<evidence type="ECO:0000256" key="1">
    <source>
        <dbReference type="ARBA" id="ARBA00022679"/>
    </source>
</evidence>
<name>A0A317X1F7_9EURO</name>
<comment type="pathway">
    <text evidence="5">Metabolic intermediate biosynthesis; acetyl-CoA biosynthesis; acetyl-CoA from acetate: step 1/2.</text>
</comment>
<dbReference type="UniPathway" id="UPA00340">
    <property type="reaction ID" value="UER00458"/>
</dbReference>
<keyword evidence="3 5" id="KW-0418">Kinase</keyword>
<dbReference type="PROSITE" id="PS01076">
    <property type="entry name" value="ACETATE_KINASE_2"/>
    <property type="match status" value="1"/>
</dbReference>
<dbReference type="InterPro" id="IPR000890">
    <property type="entry name" value="Aliphatic_acid_kin_short-chain"/>
</dbReference>
<accession>A0A317X1F7</accession>
<evidence type="ECO:0000256" key="2">
    <source>
        <dbReference type="ARBA" id="ARBA00022741"/>
    </source>
</evidence>
<dbReference type="InterPro" id="IPR023865">
    <property type="entry name" value="Aliphatic_acid_kinase_CS"/>
</dbReference>
<feature type="binding site" evidence="5">
    <location>
        <position position="405"/>
    </location>
    <ligand>
        <name>Mg(2+)</name>
        <dbReference type="ChEBI" id="CHEBI:18420"/>
    </ligand>
</feature>
<organism evidence="6 7">
    <name type="scientific">Aspergillus heteromorphus CBS 117.55</name>
    <dbReference type="NCBI Taxonomy" id="1448321"/>
    <lineage>
        <taxon>Eukaryota</taxon>
        <taxon>Fungi</taxon>
        <taxon>Dikarya</taxon>
        <taxon>Ascomycota</taxon>
        <taxon>Pezizomycotina</taxon>
        <taxon>Eurotiomycetes</taxon>
        <taxon>Eurotiomycetidae</taxon>
        <taxon>Eurotiales</taxon>
        <taxon>Aspergillaceae</taxon>
        <taxon>Aspergillus</taxon>
        <taxon>Aspergillus subgen. Circumdati</taxon>
    </lineage>
</organism>
<keyword evidence="4 5" id="KW-0067">ATP-binding</keyword>
<dbReference type="InterPro" id="IPR043129">
    <property type="entry name" value="ATPase_NBD"/>
</dbReference>
<dbReference type="PIRSF" id="PIRSF000722">
    <property type="entry name" value="Acetate_prop_kin"/>
    <property type="match status" value="1"/>
</dbReference>
<dbReference type="GO" id="GO:0005524">
    <property type="term" value="F:ATP binding"/>
    <property type="evidence" value="ECO:0007669"/>
    <property type="project" value="UniProtKB-KW"/>
</dbReference>
<dbReference type="GeneID" id="37069258"/>
<gene>
    <name evidence="6" type="ORF">BO70DRAFT_402500</name>
</gene>
<feature type="active site" description="Proton donor/acceptor" evidence="5">
    <location>
        <position position="153"/>
    </location>
</feature>
<dbReference type="PROSITE" id="PS01075">
    <property type="entry name" value="ACETATE_KINASE_1"/>
    <property type="match status" value="1"/>
</dbReference>
<keyword evidence="2 5" id="KW-0547">Nucleotide-binding</keyword>
<sequence length="424" mass="45698">MAGKSILSVNAGSSSVKITFYTFEKTPKEIAAAQISGITAPPAKLQYSSGSAQHKEELKESLSTPQDAFKCLLQRCFSDPELSEVASPDDLAYICHRVVHGGDYQSSVVITNETYHHLEKLEDLAPLHNYSALEIIRHCRKEIPSVKSVTFFDSAFHQTLPEHVRTYPIDPETAKANGLRKYGFHGISYSFILRSVAEFLQKPVEKTSVIAMHIGSGASICAIKEGKSVDTTMGLTPLAGLPGATRSGDIDPSLVFHYTNDAGKLSPASTKEMHISTAEEILNKKSGWKALTGTTDFSQIAVADPPTPQHKLAFDIVVDRIAGYLGNYFVKLDGKVDALVFAGGIGEKSGLLRKAVVEKCRCLGVGVDGGRNERGAGGETVVDVSLSGEGEGSGKTRVLICQTDEQFEMAFGCVRKYGEDFAAE</sequence>
<keyword evidence="5" id="KW-0479">Metal-binding</keyword>
<dbReference type="OrthoDB" id="67445at2759"/>
<comment type="caution">
    <text evidence="6">The sequence shown here is derived from an EMBL/GenBank/DDBJ whole genome shotgun (WGS) entry which is preliminary data.</text>
</comment>
<dbReference type="PANTHER" id="PTHR21060:SF15">
    <property type="entry name" value="ACETATE KINASE-RELATED"/>
    <property type="match status" value="1"/>
</dbReference>
<comment type="similarity">
    <text evidence="5">Belongs to the acetokinase family.</text>
</comment>
<dbReference type="RefSeq" id="XP_025404213.1">
    <property type="nucleotide sequence ID" value="XM_025547021.1"/>
</dbReference>
<dbReference type="VEuPathDB" id="FungiDB:BO70DRAFT_402500"/>
<dbReference type="EC" id="2.7.2.1" evidence="5"/>
<feature type="site" description="Transition state stabilizer" evidence="5">
    <location>
        <position position="185"/>
    </location>
</feature>
<keyword evidence="1 5" id="KW-0808">Transferase</keyword>
<dbReference type="STRING" id="1448321.A0A317X1F7"/>
<dbReference type="GO" id="GO:0008776">
    <property type="term" value="F:acetate kinase activity"/>
    <property type="evidence" value="ECO:0007669"/>
    <property type="project" value="UniProtKB-UniRule"/>
</dbReference>
<comment type="catalytic activity">
    <reaction evidence="5">
        <text>acetate + ATP = acetyl phosphate + ADP</text>
        <dbReference type="Rhea" id="RHEA:11352"/>
        <dbReference type="ChEBI" id="CHEBI:22191"/>
        <dbReference type="ChEBI" id="CHEBI:30089"/>
        <dbReference type="ChEBI" id="CHEBI:30616"/>
        <dbReference type="ChEBI" id="CHEBI:456216"/>
        <dbReference type="EC" id="2.7.2.1"/>
    </reaction>
</comment>
<evidence type="ECO:0000313" key="7">
    <source>
        <dbReference type="Proteomes" id="UP000247233"/>
    </source>
</evidence>
<dbReference type="PRINTS" id="PR00471">
    <property type="entry name" value="ACETATEKNASE"/>
</dbReference>
<keyword evidence="7" id="KW-1185">Reference proteome</keyword>
<evidence type="ECO:0000256" key="5">
    <source>
        <dbReference type="HAMAP-Rule" id="MF_03131"/>
    </source>
</evidence>
<dbReference type="GO" id="GO:0000287">
    <property type="term" value="F:magnesium ion binding"/>
    <property type="evidence" value="ECO:0007669"/>
    <property type="project" value="UniProtKB-UniRule"/>
</dbReference>
<dbReference type="Pfam" id="PF00871">
    <property type="entry name" value="Acetate_kinase"/>
    <property type="match status" value="1"/>
</dbReference>
<evidence type="ECO:0000256" key="4">
    <source>
        <dbReference type="ARBA" id="ARBA00022840"/>
    </source>
</evidence>
<proteinExistence type="inferred from homology"/>
<dbReference type="NCBIfam" id="TIGR00016">
    <property type="entry name" value="ackA"/>
    <property type="match status" value="1"/>
</dbReference>
<evidence type="ECO:0000256" key="3">
    <source>
        <dbReference type="ARBA" id="ARBA00022777"/>
    </source>
</evidence>
<feature type="site" description="Transition state stabilizer" evidence="5">
    <location>
        <position position="246"/>
    </location>
</feature>
<dbReference type="HAMAP" id="MF_00020">
    <property type="entry name" value="Acetate_kinase"/>
    <property type="match status" value="1"/>
</dbReference>
<dbReference type="Gene3D" id="3.30.420.40">
    <property type="match status" value="2"/>
</dbReference>
<dbReference type="SUPFAM" id="SSF53067">
    <property type="entry name" value="Actin-like ATPase domain"/>
    <property type="match status" value="2"/>
</dbReference>